<dbReference type="PANTHER" id="PTHR36444:SF2">
    <property type="entry name" value="TRANSCRIPTIONAL REGULATOR PROTEIN YOBU-RELATED"/>
    <property type="match status" value="1"/>
</dbReference>
<dbReference type="RefSeq" id="WP_313874757.1">
    <property type="nucleotide sequence ID" value="NZ_JAVBIK010000001.1"/>
</dbReference>
<proteinExistence type="predicted"/>
<dbReference type="Proteomes" id="UP001321700">
    <property type="component" value="Unassembled WGS sequence"/>
</dbReference>
<reference evidence="2 3" key="1">
    <citation type="submission" date="2023-08" db="EMBL/GenBank/DDBJ databases">
        <title>Rhodoferax potami sp. nov. and Rhodoferax mekongensis sp. nov., isolated from the Mekong River in Thailand.</title>
        <authorList>
            <person name="Kitikhun S."/>
            <person name="Charoenyingcharoen P."/>
            <person name="Siriarchawattana P."/>
            <person name="Likhitrattanapisal S."/>
            <person name="Nilsakha T."/>
            <person name="Chanpet A."/>
            <person name="Rattanawaree P."/>
            <person name="Ingsriswang S."/>
        </authorList>
    </citation>
    <scope>NUCLEOTIDE SEQUENCE [LARGE SCALE GENOMIC DNA]</scope>
    <source>
        <strain evidence="2 3">TBRC 17660</strain>
    </source>
</reference>
<evidence type="ECO:0000313" key="3">
    <source>
        <dbReference type="Proteomes" id="UP001321700"/>
    </source>
</evidence>
<evidence type="ECO:0000313" key="2">
    <source>
        <dbReference type="EMBL" id="MDT7519049.1"/>
    </source>
</evidence>
<sequence length="169" mass="18327">MFNLQGQRSMSNTSTPPAIAHHFVVQPDAITVVGIELRTSNLEAMQTIPPHWQRFGQEGVLDRISGRVDRDVLAVYTHFAHAGRDNTGLYSLVIGAQVAPDAPVPAGMVRVVVPASRRAVFPVLPAHLDRVGPVWGAVWAQTTLPKTFVAEYERYGAQGDISISIGLAH</sequence>
<dbReference type="EMBL" id="JAVBIK010000001">
    <property type="protein sequence ID" value="MDT7519049.1"/>
    <property type="molecule type" value="Genomic_DNA"/>
</dbReference>
<dbReference type="PANTHER" id="PTHR36444">
    <property type="entry name" value="TRANSCRIPTIONAL REGULATOR PROTEIN YOBU-RELATED"/>
    <property type="match status" value="1"/>
</dbReference>
<protein>
    <submittedName>
        <fullName evidence="2">Effector binding domain-containing protein</fullName>
    </submittedName>
</protein>
<dbReference type="Gene3D" id="3.20.80.10">
    <property type="entry name" value="Regulatory factor, effector binding domain"/>
    <property type="match status" value="1"/>
</dbReference>
<organism evidence="2 3">
    <name type="scientific">Rhodoferax potami</name>
    <dbReference type="NCBI Taxonomy" id="3068338"/>
    <lineage>
        <taxon>Bacteria</taxon>
        <taxon>Pseudomonadati</taxon>
        <taxon>Pseudomonadota</taxon>
        <taxon>Betaproteobacteria</taxon>
        <taxon>Burkholderiales</taxon>
        <taxon>Comamonadaceae</taxon>
        <taxon>Rhodoferax</taxon>
    </lineage>
</organism>
<name>A0ABU3KMN9_9BURK</name>
<accession>A0ABU3KMN9</accession>
<dbReference type="InterPro" id="IPR011256">
    <property type="entry name" value="Reg_factor_effector_dom_sf"/>
</dbReference>
<feature type="domain" description="AraC effector-binding" evidence="1">
    <location>
        <begin position="19"/>
        <end position="168"/>
    </location>
</feature>
<dbReference type="InterPro" id="IPR053182">
    <property type="entry name" value="YobU-like_regulator"/>
</dbReference>
<dbReference type="SUPFAM" id="SSF55136">
    <property type="entry name" value="Probable bacterial effector-binding domain"/>
    <property type="match status" value="1"/>
</dbReference>
<dbReference type="Pfam" id="PF14526">
    <property type="entry name" value="Cass2"/>
    <property type="match status" value="1"/>
</dbReference>
<dbReference type="SMART" id="SM00871">
    <property type="entry name" value="AraC_E_bind"/>
    <property type="match status" value="1"/>
</dbReference>
<gene>
    <name evidence="2" type="ORF">RAE19_10045</name>
</gene>
<evidence type="ECO:0000259" key="1">
    <source>
        <dbReference type="SMART" id="SM00871"/>
    </source>
</evidence>
<keyword evidence="3" id="KW-1185">Reference proteome</keyword>
<comment type="caution">
    <text evidence="2">The sequence shown here is derived from an EMBL/GenBank/DDBJ whole genome shotgun (WGS) entry which is preliminary data.</text>
</comment>
<dbReference type="InterPro" id="IPR029441">
    <property type="entry name" value="Cass2"/>
</dbReference>
<dbReference type="InterPro" id="IPR010499">
    <property type="entry name" value="AraC_E-bd"/>
</dbReference>